<evidence type="ECO:0000313" key="3">
    <source>
        <dbReference type="Proteomes" id="UP000248916"/>
    </source>
</evidence>
<dbReference type="AlphaFoldDB" id="A0A2W7N7Z4"/>
<comment type="caution">
    <text evidence="2">The sequence shown here is derived from an EMBL/GenBank/DDBJ whole genome shotgun (WGS) entry which is preliminary data.</text>
</comment>
<dbReference type="EMBL" id="QKZL01000007">
    <property type="protein sequence ID" value="PZX16188.1"/>
    <property type="molecule type" value="Genomic_DNA"/>
</dbReference>
<accession>A0A2W7N7Z4</accession>
<dbReference type="OrthoDB" id="7865311at2"/>
<protein>
    <recommendedName>
        <fullName evidence="4">Lipoprotein</fullName>
    </recommendedName>
</protein>
<reference evidence="2 3" key="1">
    <citation type="submission" date="2018-06" db="EMBL/GenBank/DDBJ databases">
        <title>Genomic Encyclopedia of Archaeal and Bacterial Type Strains, Phase II (KMG-II): from individual species to whole genera.</title>
        <authorList>
            <person name="Goeker M."/>
        </authorList>
    </citation>
    <scope>NUCLEOTIDE SEQUENCE [LARGE SCALE GENOMIC DNA]</scope>
    <source>
        <strain evidence="2 3">DSM 22009</strain>
    </source>
</reference>
<keyword evidence="3" id="KW-1185">Reference proteome</keyword>
<dbReference type="PROSITE" id="PS51257">
    <property type="entry name" value="PROKAR_LIPOPROTEIN"/>
    <property type="match status" value="1"/>
</dbReference>
<name>A0A2W7N7Z4_9RHOB</name>
<evidence type="ECO:0000313" key="2">
    <source>
        <dbReference type="EMBL" id="PZX16188.1"/>
    </source>
</evidence>
<feature type="signal peptide" evidence="1">
    <location>
        <begin position="1"/>
        <end position="21"/>
    </location>
</feature>
<organism evidence="2 3">
    <name type="scientific">Palleronia aestuarii</name>
    <dbReference type="NCBI Taxonomy" id="568105"/>
    <lineage>
        <taxon>Bacteria</taxon>
        <taxon>Pseudomonadati</taxon>
        <taxon>Pseudomonadota</taxon>
        <taxon>Alphaproteobacteria</taxon>
        <taxon>Rhodobacterales</taxon>
        <taxon>Roseobacteraceae</taxon>
        <taxon>Palleronia</taxon>
    </lineage>
</organism>
<sequence length="182" mass="18831">MSGIRATALCLLLAACVPPGSGPMVTSSGPLAPGEVGTACGLSRTARGVEVAAAPETGRTRWRIHDTAPGSTAPRTQYVTGFTDNCARQVTAALLLFGSPLVHETLRYDPSNRVPYSDLDRAYEQVKGRVCGVGAGVPCPAGRIDALERRTTFVTIYPTFGATTGLVILLIDGGRIVATGSG</sequence>
<gene>
    <name evidence="2" type="ORF">LX81_02039</name>
</gene>
<dbReference type="Proteomes" id="UP000248916">
    <property type="component" value="Unassembled WGS sequence"/>
</dbReference>
<keyword evidence="1" id="KW-0732">Signal</keyword>
<evidence type="ECO:0008006" key="4">
    <source>
        <dbReference type="Google" id="ProtNLM"/>
    </source>
</evidence>
<dbReference type="RefSeq" id="WP_111537202.1">
    <property type="nucleotide sequence ID" value="NZ_QKZL01000007.1"/>
</dbReference>
<feature type="chain" id="PRO_5016143528" description="Lipoprotein" evidence="1">
    <location>
        <begin position="22"/>
        <end position="182"/>
    </location>
</feature>
<evidence type="ECO:0000256" key="1">
    <source>
        <dbReference type="SAM" id="SignalP"/>
    </source>
</evidence>
<proteinExistence type="predicted"/>